<evidence type="ECO:0000256" key="1">
    <source>
        <dbReference type="SAM" id="Phobius"/>
    </source>
</evidence>
<accession>A0A2M7R884</accession>
<reference evidence="3" key="1">
    <citation type="submission" date="2017-09" db="EMBL/GenBank/DDBJ databases">
        <title>Depth-based differentiation of microbial function through sediment-hosted aquifers and enrichment of novel symbionts in the deep terrestrial subsurface.</title>
        <authorList>
            <person name="Probst A.J."/>
            <person name="Ladd B."/>
            <person name="Jarett J.K."/>
            <person name="Geller-Mcgrath D.E."/>
            <person name="Sieber C.M.K."/>
            <person name="Emerson J.B."/>
            <person name="Anantharaman K."/>
            <person name="Thomas B.C."/>
            <person name="Malmstrom R."/>
            <person name="Stieglmeier M."/>
            <person name="Klingl A."/>
            <person name="Woyke T."/>
            <person name="Ryan C.M."/>
            <person name="Banfield J.F."/>
        </authorList>
    </citation>
    <scope>NUCLEOTIDE SEQUENCE [LARGE SCALE GENOMIC DNA]</scope>
</reference>
<name>A0A2M7R884_9BACT</name>
<sequence>MAQVFELHFNPKLKEDLIFDSFCYEPTNVYEKRLGSLYLTGELKNVLPQNLRFLDHLTQVIKGKFYATPIKSIEENLKAGLKKANDFLEEEVKNDNTSWLGNLNFAVLSLKNFDLNFTKVGNLKIFLLRGGEIIDLGKKLELQEIEPYPLKIFLNIVSGKLTTDDIIFVSTKEIFDLFLDENFLAEITKSQIEKKFSEKELKRILQSKEKVLAGISGVCLLISLKEEVLPKKAISFEKEVKIIPLKKFFQPLFNQIKNFPKILQRLVPQRPKIKIRPKIEVKKFLPKLFALPKIQITKELKKKLILILALILLLAIGFLVFQRKREVSLKEKEKIVWENLAKESKLKIIENPEIYFEFSKEEFLPQKMTGLDNTFYFLNPNYNWFFKFENGKKEKIEAKEKIKMGASFAKNSILSLSEKNQLTLFENDLLKETFSLKEPYPEFEIDDFSVFKQNLYFLDSRKGEILKYSFPPNTSKFWLSSETKKVINAKSIAIDGSVWILTDDNKIDRYFAGKYQETLTLNIFPEPKNFEKIFTSFDLPYLFILEPAQKRVIVLEKTGSTGSPQAGEVFAQFQSEKFDDLKDFFVSDKIIYLLNGQKVYWIEI</sequence>
<gene>
    <name evidence="2" type="ORF">COY72_01620</name>
</gene>
<dbReference type="Proteomes" id="UP000230055">
    <property type="component" value="Unassembled WGS sequence"/>
</dbReference>
<organism evidence="2 3">
    <name type="scientific">Candidatus Nealsonbacteria bacterium CG_4_10_14_0_8_um_filter_35_10</name>
    <dbReference type="NCBI Taxonomy" id="1974683"/>
    <lineage>
        <taxon>Bacteria</taxon>
        <taxon>Candidatus Nealsoniibacteriota</taxon>
    </lineage>
</organism>
<keyword evidence="1" id="KW-0472">Membrane</keyword>
<keyword evidence="1" id="KW-1133">Transmembrane helix</keyword>
<dbReference type="AlphaFoldDB" id="A0A2M7R884"/>
<comment type="caution">
    <text evidence="2">The sequence shown here is derived from an EMBL/GenBank/DDBJ whole genome shotgun (WGS) entry which is preliminary data.</text>
</comment>
<feature type="transmembrane region" description="Helical" evidence="1">
    <location>
        <begin position="304"/>
        <end position="321"/>
    </location>
</feature>
<proteinExistence type="predicted"/>
<dbReference type="EMBL" id="PFLX01000041">
    <property type="protein sequence ID" value="PIY90788.1"/>
    <property type="molecule type" value="Genomic_DNA"/>
</dbReference>
<keyword evidence="1" id="KW-0812">Transmembrane</keyword>
<protein>
    <submittedName>
        <fullName evidence="2">Uncharacterized protein</fullName>
    </submittedName>
</protein>
<evidence type="ECO:0000313" key="3">
    <source>
        <dbReference type="Proteomes" id="UP000230055"/>
    </source>
</evidence>
<evidence type="ECO:0000313" key="2">
    <source>
        <dbReference type="EMBL" id="PIY90788.1"/>
    </source>
</evidence>